<dbReference type="PANTHER" id="PTHR42899:SF1">
    <property type="entry name" value="SPERMATOGENESIS-ASSOCIATED PROTEIN 20"/>
    <property type="match status" value="1"/>
</dbReference>
<dbReference type="Proteomes" id="UP000290545">
    <property type="component" value="Unassembled WGS sequence"/>
</dbReference>
<dbReference type="InterPro" id="IPR004879">
    <property type="entry name" value="Ssp411-like_TRX"/>
</dbReference>
<dbReference type="PANTHER" id="PTHR42899">
    <property type="entry name" value="SPERMATOGENESIS-ASSOCIATED PROTEIN 20"/>
    <property type="match status" value="1"/>
</dbReference>
<feature type="domain" description="Spermatogenesis-associated protein 20-like TRX" evidence="1">
    <location>
        <begin position="3"/>
        <end position="164"/>
    </location>
</feature>
<dbReference type="GO" id="GO:0005975">
    <property type="term" value="P:carbohydrate metabolic process"/>
    <property type="evidence" value="ECO:0007669"/>
    <property type="project" value="InterPro"/>
</dbReference>
<evidence type="ECO:0000259" key="1">
    <source>
        <dbReference type="Pfam" id="PF03190"/>
    </source>
</evidence>
<dbReference type="SUPFAM" id="SSF52833">
    <property type="entry name" value="Thioredoxin-like"/>
    <property type="match status" value="1"/>
</dbReference>
<sequence>MPNKLINETSPYLLQHAHNPVHWYPWGEEALQQARALDKPILVSIGYAACHWCHVMERESFENEDTAALMNEYFVNIKIDREERPDLDHIYMDALQAISGAGGWPLNVFLTPDCKPFFGGTYFPPVRAFNRSSWREVIHAVHESFRTKRGEVETQSQNLVAHLQNANRFTGGNAAGVIGTGSLQLMADGILHSADKEWGGFGRAPKFPQTFSIRYLLRHYHYTGNQEAVEQALLSLNKMIQGGIYDQAGGGFARYSTDTEWQAPHFEKMLYDNALLVSALSEAYQLTQDATYREVIEHTLAFVERELMSPAFAFYSALDADSEGVEGKFYTWQYTEIQDILGEEASLFCDLYQVTPEGNWHEGHTNILWMPRSVAAFAAEKQLNEEGLQEKRKEWHRRLMEMRGKRQRPLLDDKVLLGWNALMNTAYCDAFAATGNPHFRELALRNMAFLEQHFRTADGWKHSWKKEARIPAFLDDYAMLIQAYLRLQEVTGDTGFLEKAAALVKWLQLWFLDEESGLFFYTHHNQNDVVIRKKEVYDGATPSGNALMAANLAYLSVVYNKNEWYQQAQQMVGALGQTIVRYPGSFGCWALLIQQLAQGFREIAVVGPEHETLSNEVLQHYIPGKIFQQGKGAGENYPLLAGREGTNGETRIYLCKDYTCQAPFVSVNDLLIAL</sequence>
<evidence type="ECO:0000313" key="3">
    <source>
        <dbReference type="Proteomes" id="UP000290545"/>
    </source>
</evidence>
<gene>
    <name evidence="2" type="ORF">ESB13_18490</name>
</gene>
<dbReference type="PIRSF" id="PIRSF006402">
    <property type="entry name" value="UCP006402_thioredoxin"/>
    <property type="match status" value="1"/>
</dbReference>
<keyword evidence="3" id="KW-1185">Reference proteome</keyword>
<comment type="caution">
    <text evidence="2">The sequence shown here is derived from an EMBL/GenBank/DDBJ whole genome shotgun (WGS) entry which is preliminary data.</text>
</comment>
<dbReference type="AlphaFoldDB" id="A0A4Q1D1T1"/>
<dbReference type="OrthoDB" id="9762614at2"/>
<dbReference type="InterPro" id="IPR024705">
    <property type="entry name" value="Ssp411"/>
</dbReference>
<organism evidence="2 3">
    <name type="scientific">Filimonas effusa</name>
    <dbReference type="NCBI Taxonomy" id="2508721"/>
    <lineage>
        <taxon>Bacteria</taxon>
        <taxon>Pseudomonadati</taxon>
        <taxon>Bacteroidota</taxon>
        <taxon>Chitinophagia</taxon>
        <taxon>Chitinophagales</taxon>
        <taxon>Chitinophagaceae</taxon>
        <taxon>Filimonas</taxon>
    </lineage>
</organism>
<name>A0A4Q1D1T1_9BACT</name>
<dbReference type="Gene3D" id="3.40.30.10">
    <property type="entry name" value="Glutaredoxin"/>
    <property type="match status" value="1"/>
</dbReference>
<protein>
    <submittedName>
        <fullName evidence="2">Thioredoxin domain-containing protein</fullName>
    </submittedName>
</protein>
<reference evidence="2 3" key="1">
    <citation type="submission" date="2019-01" db="EMBL/GenBank/DDBJ databases">
        <title>Filimonas sp. strain TTM-71.</title>
        <authorList>
            <person name="Chen W.-M."/>
        </authorList>
    </citation>
    <scope>NUCLEOTIDE SEQUENCE [LARGE SCALE GENOMIC DNA]</scope>
    <source>
        <strain evidence="2 3">TTM-71</strain>
    </source>
</reference>
<dbReference type="EMBL" id="SDHZ01000003">
    <property type="protein sequence ID" value="RXK81781.1"/>
    <property type="molecule type" value="Genomic_DNA"/>
</dbReference>
<dbReference type="CDD" id="cd02955">
    <property type="entry name" value="SSP411"/>
    <property type="match status" value="1"/>
</dbReference>
<evidence type="ECO:0000313" key="2">
    <source>
        <dbReference type="EMBL" id="RXK81781.1"/>
    </source>
</evidence>
<accession>A0A4Q1D1T1</accession>
<dbReference type="InterPro" id="IPR036249">
    <property type="entry name" value="Thioredoxin-like_sf"/>
</dbReference>
<dbReference type="Gene3D" id="1.50.10.20">
    <property type="match status" value="2"/>
</dbReference>
<dbReference type="InterPro" id="IPR008928">
    <property type="entry name" value="6-hairpin_glycosidase_sf"/>
</dbReference>
<dbReference type="Pfam" id="PF03190">
    <property type="entry name" value="Thioredox_DsbH"/>
    <property type="match status" value="1"/>
</dbReference>
<proteinExistence type="predicted"/>
<dbReference type="SUPFAM" id="SSF48208">
    <property type="entry name" value="Six-hairpin glycosidases"/>
    <property type="match status" value="1"/>
</dbReference>
<dbReference type="RefSeq" id="WP_129005178.1">
    <property type="nucleotide sequence ID" value="NZ_SDHZ01000003.1"/>
</dbReference>